<organism evidence="4 6">
    <name type="scientific">Cupriavidus taiwanensis</name>
    <dbReference type="NCBI Taxonomy" id="164546"/>
    <lineage>
        <taxon>Bacteria</taxon>
        <taxon>Pseudomonadati</taxon>
        <taxon>Pseudomonadota</taxon>
        <taxon>Betaproteobacteria</taxon>
        <taxon>Burkholderiales</taxon>
        <taxon>Burkholderiaceae</taxon>
        <taxon>Cupriavidus</taxon>
    </lineage>
</organism>
<feature type="transmembrane region" description="Helical" evidence="2">
    <location>
        <begin position="20"/>
        <end position="42"/>
    </location>
</feature>
<feature type="region of interest" description="Disordered" evidence="1">
    <location>
        <begin position="48"/>
        <end position="69"/>
    </location>
</feature>
<evidence type="ECO:0000256" key="2">
    <source>
        <dbReference type="SAM" id="Phobius"/>
    </source>
</evidence>
<evidence type="ECO:0000313" key="4">
    <source>
        <dbReference type="EMBL" id="SPC26029.1"/>
    </source>
</evidence>
<keyword evidence="2" id="KW-1133">Transmembrane helix</keyword>
<evidence type="ECO:0000256" key="1">
    <source>
        <dbReference type="SAM" id="MobiDB-lite"/>
    </source>
</evidence>
<reference evidence="4 6" key="2">
    <citation type="submission" date="2018-01" db="EMBL/GenBank/DDBJ databases">
        <authorList>
            <person name="Clerissi C."/>
        </authorList>
    </citation>
    <scope>NUCLEOTIDE SEQUENCE [LARGE SCALE GENOMIC DNA]</scope>
    <source>
        <strain evidence="3">Cupriavidus sp. LMG 19464</strain>
        <strain evidence="4">Cupriavidus taiwanensis STM 6021</strain>
    </source>
</reference>
<proteinExistence type="predicted"/>
<feature type="compositionally biased region" description="Basic residues" evidence="1">
    <location>
        <begin position="59"/>
        <end position="69"/>
    </location>
</feature>
<keyword evidence="2" id="KW-0472">Membrane</keyword>
<name>A0A375DWV3_9BURK</name>
<evidence type="ECO:0000313" key="5">
    <source>
        <dbReference type="Proteomes" id="UP000256780"/>
    </source>
</evidence>
<keyword evidence="2" id="KW-0812">Transmembrane</keyword>
<evidence type="ECO:0000313" key="3">
    <source>
        <dbReference type="EMBL" id="SOY74073.1"/>
    </source>
</evidence>
<dbReference type="AlphaFoldDB" id="A0A375DWV3"/>
<dbReference type="Proteomes" id="UP000257139">
    <property type="component" value="Unassembled WGS sequence"/>
</dbReference>
<dbReference type="Proteomes" id="UP000256780">
    <property type="component" value="Unassembled WGS sequence"/>
</dbReference>
<evidence type="ECO:0000313" key="6">
    <source>
        <dbReference type="Proteomes" id="UP000257139"/>
    </source>
</evidence>
<reference evidence="5" key="1">
    <citation type="submission" date="2018-01" db="EMBL/GenBank/DDBJ databases">
        <authorList>
            <person name="Gaut B.S."/>
            <person name="Morton B.R."/>
            <person name="Clegg M.T."/>
            <person name="Duvall M.R."/>
        </authorList>
    </citation>
    <scope>NUCLEOTIDE SEQUENCE [LARGE SCALE GENOMIC DNA]</scope>
</reference>
<dbReference type="EMBL" id="OFSQ01000042">
    <property type="protein sequence ID" value="SOY74073.1"/>
    <property type="molecule type" value="Genomic_DNA"/>
</dbReference>
<gene>
    <name evidence="3" type="ORF">CBM2587_U20009</name>
    <name evidence="4" type="ORF">CBM2594_U30051</name>
</gene>
<dbReference type="EMBL" id="OGUU01000050">
    <property type="protein sequence ID" value="SPC26029.1"/>
    <property type="molecule type" value="Genomic_DNA"/>
</dbReference>
<accession>A0A375DWV3</accession>
<protein>
    <submittedName>
        <fullName evidence="4">Uncharacterized protein</fullName>
    </submittedName>
</protein>
<sequence>MRATPHTRTAMHYAHVSDSVVESMLVMLVGLIVLYVGFAVYLRWKHGPAPKRKTDEGRKRHPKTSRRKR</sequence>
<comment type="caution">
    <text evidence="4">The sequence shown here is derived from an EMBL/GenBank/DDBJ whole genome shotgun (WGS) entry which is preliminary data.</text>
</comment>